<dbReference type="EMBL" id="DWYS01000043">
    <property type="protein sequence ID" value="HJB06895.1"/>
    <property type="molecule type" value="Genomic_DNA"/>
</dbReference>
<comment type="subunit">
    <text evidence="4">Homodimer.</text>
</comment>
<dbReference type="PANTHER" id="PTHR11142">
    <property type="entry name" value="PSEUDOURIDYLATE SYNTHASE"/>
    <property type="match status" value="1"/>
</dbReference>
<evidence type="ECO:0000256" key="5">
    <source>
        <dbReference type="PIRSR" id="PIRSR001430-1"/>
    </source>
</evidence>
<dbReference type="AlphaFoldDB" id="A0A9D2L6P4"/>
<evidence type="ECO:0000256" key="6">
    <source>
        <dbReference type="PIRSR" id="PIRSR001430-2"/>
    </source>
</evidence>
<evidence type="ECO:0000313" key="10">
    <source>
        <dbReference type="Proteomes" id="UP000886804"/>
    </source>
</evidence>
<gene>
    <name evidence="4 9" type="primary">truA</name>
    <name evidence="9" type="ORF">H9716_03420</name>
</gene>
<name>A0A9D2L6P4_9FIRM</name>
<dbReference type="InterPro" id="IPR020097">
    <property type="entry name" value="PsdUridine_synth_TruA_a/b_dom"/>
</dbReference>
<comment type="caution">
    <text evidence="9">The sequence shown here is derived from an EMBL/GenBank/DDBJ whole genome shotgun (WGS) entry which is preliminary data.</text>
</comment>
<accession>A0A9D2L6P4</accession>
<feature type="active site" description="Nucleophile" evidence="4 5">
    <location>
        <position position="52"/>
    </location>
</feature>
<protein>
    <recommendedName>
        <fullName evidence="4">tRNA pseudouridine synthase A</fullName>
        <ecNumber evidence="4">5.4.99.12</ecNumber>
    </recommendedName>
    <alternativeName>
        <fullName evidence="4">tRNA pseudouridine(38-40) synthase</fullName>
    </alternativeName>
    <alternativeName>
        <fullName evidence="4">tRNA pseudouridylate synthase I</fullName>
    </alternativeName>
    <alternativeName>
        <fullName evidence="4">tRNA-uridine isomerase I</fullName>
    </alternativeName>
</protein>
<dbReference type="CDD" id="cd02570">
    <property type="entry name" value="PseudoU_synth_EcTruA"/>
    <property type="match status" value="1"/>
</dbReference>
<keyword evidence="2 4" id="KW-0819">tRNA processing</keyword>
<evidence type="ECO:0000256" key="4">
    <source>
        <dbReference type="HAMAP-Rule" id="MF_00171"/>
    </source>
</evidence>
<comment type="function">
    <text evidence="4">Formation of pseudouridine at positions 38, 39 and 40 in the anticodon stem and loop of transfer RNAs.</text>
</comment>
<dbReference type="FunFam" id="3.30.70.580:FF:000001">
    <property type="entry name" value="tRNA pseudouridine synthase A"/>
    <property type="match status" value="1"/>
</dbReference>
<feature type="domain" description="Pseudouridine synthase I TruA alpha/beta" evidence="8">
    <location>
        <begin position="7"/>
        <end position="101"/>
    </location>
</feature>
<dbReference type="GO" id="GO:0031119">
    <property type="term" value="P:tRNA pseudouridine synthesis"/>
    <property type="evidence" value="ECO:0007669"/>
    <property type="project" value="UniProtKB-UniRule"/>
</dbReference>
<feature type="domain" description="Pseudouridine synthase I TruA alpha/beta" evidence="8">
    <location>
        <begin position="143"/>
        <end position="247"/>
    </location>
</feature>
<evidence type="ECO:0000256" key="1">
    <source>
        <dbReference type="ARBA" id="ARBA00009375"/>
    </source>
</evidence>
<dbReference type="NCBIfam" id="TIGR00071">
    <property type="entry name" value="hisT_truA"/>
    <property type="match status" value="1"/>
</dbReference>
<dbReference type="Gene3D" id="3.30.70.580">
    <property type="entry name" value="Pseudouridine synthase I, catalytic domain, N-terminal subdomain"/>
    <property type="match status" value="1"/>
</dbReference>
<dbReference type="GO" id="GO:0160147">
    <property type="term" value="F:tRNA pseudouridine(38-40) synthase activity"/>
    <property type="evidence" value="ECO:0007669"/>
    <property type="project" value="UniProtKB-EC"/>
</dbReference>
<dbReference type="InterPro" id="IPR020103">
    <property type="entry name" value="PsdUridine_synth_cat_dom_sf"/>
</dbReference>
<sequence>MNYKMILQYEGTRYNGWQRQGNTAQTIQGKLETLLSRLTGEEVEVQGSGRTDAGVHAKGQTANFHLKSVWEPGKLMEEMNRYLPADIGVLELEQAPERFHSRLNAAGKLYRYQIWMEGKADVFSHRYFYSLGKKLDCKAMEEAAKLLIGERDFKSFCGNGNMKKSTVRQLRQIELRPTWKGKALEIDFEGNGFLQQMVRILTGTLIEVGLGQRNAGQMTEILEAKNRQAAGFTAPAQGLCLMQVMYNKDGRPEGMPR</sequence>
<evidence type="ECO:0000313" key="9">
    <source>
        <dbReference type="EMBL" id="HJB06895.1"/>
    </source>
</evidence>
<evidence type="ECO:0000256" key="3">
    <source>
        <dbReference type="ARBA" id="ARBA00023235"/>
    </source>
</evidence>
<evidence type="ECO:0000259" key="8">
    <source>
        <dbReference type="Pfam" id="PF01416"/>
    </source>
</evidence>
<comment type="catalytic activity">
    <reaction evidence="4 7">
        <text>uridine(38/39/40) in tRNA = pseudouridine(38/39/40) in tRNA</text>
        <dbReference type="Rhea" id="RHEA:22376"/>
        <dbReference type="Rhea" id="RHEA-COMP:10085"/>
        <dbReference type="Rhea" id="RHEA-COMP:10087"/>
        <dbReference type="ChEBI" id="CHEBI:65314"/>
        <dbReference type="ChEBI" id="CHEBI:65315"/>
        <dbReference type="EC" id="5.4.99.12"/>
    </reaction>
</comment>
<dbReference type="Gene3D" id="3.30.70.660">
    <property type="entry name" value="Pseudouridine synthase I, catalytic domain, C-terminal subdomain"/>
    <property type="match status" value="1"/>
</dbReference>
<dbReference type="Proteomes" id="UP000886804">
    <property type="component" value="Unassembled WGS sequence"/>
</dbReference>
<comment type="caution">
    <text evidence="4">Lacks conserved residue(s) required for the propagation of feature annotation.</text>
</comment>
<evidence type="ECO:0000256" key="7">
    <source>
        <dbReference type="RuleBase" id="RU003792"/>
    </source>
</evidence>
<dbReference type="InterPro" id="IPR001406">
    <property type="entry name" value="PsdUridine_synth_TruA"/>
</dbReference>
<dbReference type="HAMAP" id="MF_00171">
    <property type="entry name" value="TruA"/>
    <property type="match status" value="1"/>
</dbReference>
<proteinExistence type="inferred from homology"/>
<dbReference type="SUPFAM" id="SSF55120">
    <property type="entry name" value="Pseudouridine synthase"/>
    <property type="match status" value="1"/>
</dbReference>
<reference evidence="9" key="2">
    <citation type="submission" date="2021-04" db="EMBL/GenBank/DDBJ databases">
        <authorList>
            <person name="Gilroy R."/>
        </authorList>
    </citation>
    <scope>NUCLEOTIDE SEQUENCE</scope>
    <source>
        <strain evidence="9">CHK188-4685</strain>
    </source>
</reference>
<dbReference type="InterPro" id="IPR020095">
    <property type="entry name" value="PsdUridine_synth_TruA_C"/>
</dbReference>
<dbReference type="Pfam" id="PF01416">
    <property type="entry name" value="PseudoU_synth_1"/>
    <property type="match status" value="2"/>
</dbReference>
<dbReference type="InterPro" id="IPR020094">
    <property type="entry name" value="TruA/RsuA/RluB/E/F_N"/>
</dbReference>
<dbReference type="PANTHER" id="PTHR11142:SF22">
    <property type="entry name" value="TRNA PSEUDOURIDINE SYNTHASE A 2"/>
    <property type="match status" value="1"/>
</dbReference>
<dbReference type="EC" id="5.4.99.12" evidence="4"/>
<keyword evidence="3 4" id="KW-0413">Isomerase</keyword>
<reference evidence="9" key="1">
    <citation type="journal article" date="2021" name="PeerJ">
        <title>Extensive microbial diversity within the chicken gut microbiome revealed by metagenomics and culture.</title>
        <authorList>
            <person name="Gilroy R."/>
            <person name="Ravi A."/>
            <person name="Getino M."/>
            <person name="Pursley I."/>
            <person name="Horton D.L."/>
            <person name="Alikhan N.F."/>
            <person name="Baker D."/>
            <person name="Gharbi K."/>
            <person name="Hall N."/>
            <person name="Watson M."/>
            <person name="Adriaenssens E.M."/>
            <person name="Foster-Nyarko E."/>
            <person name="Jarju S."/>
            <person name="Secka A."/>
            <person name="Antonio M."/>
            <person name="Oren A."/>
            <person name="Chaudhuri R.R."/>
            <person name="La Ragione R."/>
            <person name="Hildebrand F."/>
            <person name="Pallen M.J."/>
        </authorList>
    </citation>
    <scope>NUCLEOTIDE SEQUENCE</scope>
    <source>
        <strain evidence="9">CHK188-4685</strain>
    </source>
</reference>
<dbReference type="PIRSF" id="PIRSF001430">
    <property type="entry name" value="tRNA_psdUrid_synth"/>
    <property type="match status" value="1"/>
</dbReference>
<dbReference type="GO" id="GO:0003723">
    <property type="term" value="F:RNA binding"/>
    <property type="evidence" value="ECO:0007669"/>
    <property type="project" value="InterPro"/>
</dbReference>
<organism evidence="9 10">
    <name type="scientific">Candidatus Enterocloster faecavium</name>
    <dbReference type="NCBI Taxonomy" id="2838560"/>
    <lineage>
        <taxon>Bacteria</taxon>
        <taxon>Bacillati</taxon>
        <taxon>Bacillota</taxon>
        <taxon>Clostridia</taxon>
        <taxon>Lachnospirales</taxon>
        <taxon>Lachnospiraceae</taxon>
        <taxon>Enterocloster</taxon>
    </lineage>
</organism>
<evidence type="ECO:0000256" key="2">
    <source>
        <dbReference type="ARBA" id="ARBA00022694"/>
    </source>
</evidence>
<feature type="binding site" evidence="4 6">
    <location>
        <position position="110"/>
    </location>
    <ligand>
        <name>substrate</name>
    </ligand>
</feature>
<comment type="similarity">
    <text evidence="1 4 7">Belongs to the tRNA pseudouridine synthase TruA family.</text>
</comment>